<dbReference type="PRINTS" id="PR00455">
    <property type="entry name" value="HTHTETR"/>
</dbReference>
<dbReference type="FunFam" id="1.10.10.60:FF:000141">
    <property type="entry name" value="TetR family transcriptional regulator"/>
    <property type="match status" value="1"/>
</dbReference>
<dbReference type="InterPro" id="IPR050109">
    <property type="entry name" value="HTH-type_TetR-like_transc_reg"/>
</dbReference>
<keyword evidence="3" id="KW-0804">Transcription</keyword>
<reference evidence="6 7" key="1">
    <citation type="submission" date="2019-07" db="EMBL/GenBank/DDBJ databases">
        <title>New species of Amycolatopsis and Streptomyces.</title>
        <authorList>
            <person name="Duangmal K."/>
            <person name="Teo W.F.A."/>
            <person name="Lipun K."/>
        </authorList>
    </citation>
    <scope>NUCLEOTIDE SEQUENCE [LARGE SCALE GENOMIC DNA]</scope>
    <source>
        <strain evidence="6 7">NBRC 106415</strain>
    </source>
</reference>
<dbReference type="GO" id="GO:0003700">
    <property type="term" value="F:DNA-binding transcription factor activity"/>
    <property type="evidence" value="ECO:0007669"/>
    <property type="project" value="TreeGrafter"/>
</dbReference>
<evidence type="ECO:0000313" key="7">
    <source>
        <dbReference type="Proteomes" id="UP000400924"/>
    </source>
</evidence>
<proteinExistence type="predicted"/>
<dbReference type="SUPFAM" id="SSF46689">
    <property type="entry name" value="Homeodomain-like"/>
    <property type="match status" value="1"/>
</dbReference>
<dbReference type="InterPro" id="IPR001647">
    <property type="entry name" value="HTH_TetR"/>
</dbReference>
<dbReference type="Proteomes" id="UP000400924">
    <property type="component" value="Unassembled WGS sequence"/>
</dbReference>
<keyword evidence="2 4" id="KW-0238">DNA-binding</keyword>
<keyword evidence="1" id="KW-0805">Transcription regulation</keyword>
<dbReference type="RefSeq" id="WP_152775080.1">
    <property type="nucleotide sequence ID" value="NZ_VJZC01000323.1"/>
</dbReference>
<dbReference type="InterPro" id="IPR049484">
    <property type="entry name" value="Rv0078-like_C"/>
</dbReference>
<dbReference type="PROSITE" id="PS50977">
    <property type="entry name" value="HTH_TETR_2"/>
    <property type="match status" value="1"/>
</dbReference>
<dbReference type="Pfam" id="PF21351">
    <property type="entry name" value="TetR_C_41"/>
    <property type="match status" value="1"/>
</dbReference>
<dbReference type="Gene3D" id="1.10.357.10">
    <property type="entry name" value="Tetracycline Repressor, domain 2"/>
    <property type="match status" value="1"/>
</dbReference>
<dbReference type="PANTHER" id="PTHR30055">
    <property type="entry name" value="HTH-TYPE TRANSCRIPTIONAL REGULATOR RUTR"/>
    <property type="match status" value="1"/>
</dbReference>
<dbReference type="EMBL" id="VJZC01000323">
    <property type="protein sequence ID" value="MPY61666.1"/>
    <property type="molecule type" value="Genomic_DNA"/>
</dbReference>
<dbReference type="AlphaFoldDB" id="A0A5N8XR72"/>
<feature type="DNA-binding region" description="H-T-H motif" evidence="4">
    <location>
        <begin position="35"/>
        <end position="54"/>
    </location>
</feature>
<organism evidence="6 7">
    <name type="scientific">Streptomyces spongiae</name>
    <dbReference type="NCBI Taxonomy" id="565072"/>
    <lineage>
        <taxon>Bacteria</taxon>
        <taxon>Bacillati</taxon>
        <taxon>Actinomycetota</taxon>
        <taxon>Actinomycetes</taxon>
        <taxon>Kitasatosporales</taxon>
        <taxon>Streptomycetaceae</taxon>
        <taxon>Streptomyces</taxon>
    </lineage>
</organism>
<protein>
    <submittedName>
        <fullName evidence="6">TetR/AcrR family transcriptional regulator</fullName>
    </submittedName>
</protein>
<dbReference type="Pfam" id="PF00440">
    <property type="entry name" value="TetR_N"/>
    <property type="match status" value="1"/>
</dbReference>
<gene>
    <name evidence="6" type="ORF">FNH08_32330</name>
</gene>
<accession>A0A5N8XR72</accession>
<dbReference type="GO" id="GO:0045892">
    <property type="term" value="P:negative regulation of DNA-templated transcription"/>
    <property type="evidence" value="ECO:0007669"/>
    <property type="project" value="UniProtKB-ARBA"/>
</dbReference>
<evidence type="ECO:0000256" key="2">
    <source>
        <dbReference type="ARBA" id="ARBA00023125"/>
    </source>
</evidence>
<feature type="domain" description="HTH tetR-type" evidence="5">
    <location>
        <begin position="12"/>
        <end position="72"/>
    </location>
</feature>
<evidence type="ECO:0000313" key="6">
    <source>
        <dbReference type="EMBL" id="MPY61666.1"/>
    </source>
</evidence>
<dbReference type="GO" id="GO:0000976">
    <property type="term" value="F:transcription cis-regulatory region binding"/>
    <property type="evidence" value="ECO:0007669"/>
    <property type="project" value="TreeGrafter"/>
</dbReference>
<keyword evidence="7" id="KW-1185">Reference proteome</keyword>
<evidence type="ECO:0000259" key="5">
    <source>
        <dbReference type="PROSITE" id="PS50977"/>
    </source>
</evidence>
<evidence type="ECO:0000256" key="4">
    <source>
        <dbReference type="PROSITE-ProRule" id="PRU00335"/>
    </source>
</evidence>
<comment type="caution">
    <text evidence="6">The sequence shown here is derived from an EMBL/GenBank/DDBJ whole genome shotgun (WGS) entry which is preliminary data.</text>
</comment>
<sequence length="204" mass="21639">MTVKSRREEYAALTRAAVLEAAAELFAEKGFDVTSVDDIAGTARVSKGAVYHHFADKRAIFDEVFKVSQQGVLDQVAVAIEGLGDSEQSPGAVASAAVRGFLGSYVVDARRRALLRQSAGVLGVQRCREVDNELALPLVLGLLNQLAERGELQPVPIEMTATVIFGTLCEAATALAFAEDHEQAGKEAAQVVGHMLSGLLKESS</sequence>
<dbReference type="InterPro" id="IPR023772">
    <property type="entry name" value="DNA-bd_HTH_TetR-type_CS"/>
</dbReference>
<dbReference type="PANTHER" id="PTHR30055:SF234">
    <property type="entry name" value="HTH-TYPE TRANSCRIPTIONAL REGULATOR BETI"/>
    <property type="match status" value="1"/>
</dbReference>
<name>A0A5N8XR72_9ACTN</name>
<evidence type="ECO:0000256" key="3">
    <source>
        <dbReference type="ARBA" id="ARBA00023163"/>
    </source>
</evidence>
<evidence type="ECO:0000256" key="1">
    <source>
        <dbReference type="ARBA" id="ARBA00023015"/>
    </source>
</evidence>
<dbReference type="OrthoDB" id="9805134at2"/>
<dbReference type="PROSITE" id="PS01081">
    <property type="entry name" value="HTH_TETR_1"/>
    <property type="match status" value="1"/>
</dbReference>
<dbReference type="InterPro" id="IPR009057">
    <property type="entry name" value="Homeodomain-like_sf"/>
</dbReference>